<sequence>MNNLSTMITKTRETKDQRYLSVGNLATSSIAKSRGYVRKKGRPWTKKEHMTFAPKLGEQMGKKNRCF</sequence>
<dbReference type="Proteomes" id="UP000827976">
    <property type="component" value="Chromosome 10"/>
</dbReference>
<organism evidence="1 2">
    <name type="scientific">Dioscorea alata</name>
    <name type="common">Purple yam</name>
    <dbReference type="NCBI Taxonomy" id="55571"/>
    <lineage>
        <taxon>Eukaryota</taxon>
        <taxon>Viridiplantae</taxon>
        <taxon>Streptophyta</taxon>
        <taxon>Embryophyta</taxon>
        <taxon>Tracheophyta</taxon>
        <taxon>Spermatophyta</taxon>
        <taxon>Magnoliopsida</taxon>
        <taxon>Liliopsida</taxon>
        <taxon>Dioscoreales</taxon>
        <taxon>Dioscoreaceae</taxon>
        <taxon>Dioscorea</taxon>
    </lineage>
</organism>
<accession>A0ACB7V9P8</accession>
<name>A0ACB7V9P8_DIOAL</name>
<keyword evidence="2" id="KW-1185">Reference proteome</keyword>
<dbReference type="EMBL" id="CM037020">
    <property type="protein sequence ID" value="KAH7670401.1"/>
    <property type="molecule type" value="Genomic_DNA"/>
</dbReference>
<evidence type="ECO:0000313" key="1">
    <source>
        <dbReference type="EMBL" id="KAH7670401.1"/>
    </source>
</evidence>
<proteinExistence type="predicted"/>
<evidence type="ECO:0000313" key="2">
    <source>
        <dbReference type="Proteomes" id="UP000827976"/>
    </source>
</evidence>
<comment type="caution">
    <text evidence="1">The sequence shown here is derived from an EMBL/GenBank/DDBJ whole genome shotgun (WGS) entry which is preliminary data.</text>
</comment>
<protein>
    <submittedName>
        <fullName evidence="1">Uncharacterized protein</fullName>
    </submittedName>
</protein>
<gene>
    <name evidence="1" type="ORF">IHE45_10G024400</name>
</gene>
<reference evidence="2" key="1">
    <citation type="journal article" date="2022" name="Nat. Commun.">
        <title>Chromosome evolution and the genetic basis of agronomically important traits in greater yam.</title>
        <authorList>
            <person name="Bredeson J.V."/>
            <person name="Lyons J.B."/>
            <person name="Oniyinde I.O."/>
            <person name="Okereke N.R."/>
            <person name="Kolade O."/>
            <person name="Nnabue I."/>
            <person name="Nwadili C.O."/>
            <person name="Hribova E."/>
            <person name="Parker M."/>
            <person name="Nwogha J."/>
            <person name="Shu S."/>
            <person name="Carlson J."/>
            <person name="Kariba R."/>
            <person name="Muthemba S."/>
            <person name="Knop K."/>
            <person name="Barton G.J."/>
            <person name="Sherwood A.V."/>
            <person name="Lopez-Montes A."/>
            <person name="Asiedu R."/>
            <person name="Jamnadass R."/>
            <person name="Muchugi A."/>
            <person name="Goodstein D."/>
            <person name="Egesi C.N."/>
            <person name="Featherston J."/>
            <person name="Asfaw A."/>
            <person name="Simpson G.G."/>
            <person name="Dolezel J."/>
            <person name="Hendre P.S."/>
            <person name="Van Deynze A."/>
            <person name="Kumar P.L."/>
            <person name="Obidiegwu J.E."/>
            <person name="Bhattacharjee R."/>
            <person name="Rokhsar D.S."/>
        </authorList>
    </citation>
    <scope>NUCLEOTIDE SEQUENCE [LARGE SCALE GENOMIC DNA]</scope>
    <source>
        <strain evidence="2">cv. TDa95/00328</strain>
    </source>
</reference>